<evidence type="ECO:0000259" key="2">
    <source>
        <dbReference type="Pfam" id="PF00534"/>
    </source>
</evidence>
<gene>
    <name evidence="4" type="ORF">AKJ65_07075</name>
</gene>
<dbReference type="Gene3D" id="3.40.50.2000">
    <property type="entry name" value="Glycogen Phosphorylase B"/>
    <property type="match status" value="2"/>
</dbReference>
<dbReference type="Pfam" id="PF00534">
    <property type="entry name" value="Glycos_transf_1"/>
    <property type="match status" value="1"/>
</dbReference>
<evidence type="ECO:0000313" key="5">
    <source>
        <dbReference type="Proteomes" id="UP000070284"/>
    </source>
</evidence>
<dbReference type="Pfam" id="PF13439">
    <property type="entry name" value="Glyco_transf_4"/>
    <property type="match status" value="1"/>
</dbReference>
<accession>A0A133UF15</accession>
<dbReference type="PANTHER" id="PTHR46401">
    <property type="entry name" value="GLYCOSYLTRANSFERASE WBBK-RELATED"/>
    <property type="match status" value="1"/>
</dbReference>
<proteinExistence type="predicted"/>
<keyword evidence="1" id="KW-0808">Transferase</keyword>
<organism evidence="4 5">
    <name type="scientific">candidate division MSBL1 archaeon SCGC-AAA259E19</name>
    <dbReference type="NCBI Taxonomy" id="1698264"/>
    <lineage>
        <taxon>Archaea</taxon>
        <taxon>Methanobacteriati</taxon>
        <taxon>Methanobacteriota</taxon>
        <taxon>candidate division MSBL1</taxon>
    </lineage>
</organism>
<feature type="domain" description="Glycosyltransferase subfamily 4-like N-terminal" evidence="3">
    <location>
        <begin position="17"/>
        <end position="171"/>
    </location>
</feature>
<dbReference type="CDD" id="cd03809">
    <property type="entry name" value="GT4_MtfB-like"/>
    <property type="match status" value="1"/>
</dbReference>
<evidence type="ECO:0000259" key="3">
    <source>
        <dbReference type="Pfam" id="PF13439"/>
    </source>
</evidence>
<feature type="domain" description="Glycosyl transferase family 1" evidence="2">
    <location>
        <begin position="197"/>
        <end position="325"/>
    </location>
</feature>
<dbReference type="SUPFAM" id="SSF53756">
    <property type="entry name" value="UDP-Glycosyltransferase/glycogen phosphorylase"/>
    <property type="match status" value="1"/>
</dbReference>
<dbReference type="GO" id="GO:0016757">
    <property type="term" value="F:glycosyltransferase activity"/>
    <property type="evidence" value="ECO:0007669"/>
    <property type="project" value="InterPro"/>
</dbReference>
<dbReference type="AlphaFoldDB" id="A0A133UF15"/>
<protein>
    <recommendedName>
        <fullName evidence="6">Glycosyl transferase family 1 domain-containing protein</fullName>
    </recommendedName>
</protein>
<dbReference type="PANTHER" id="PTHR46401:SF2">
    <property type="entry name" value="GLYCOSYLTRANSFERASE WBBK-RELATED"/>
    <property type="match status" value="1"/>
</dbReference>
<comment type="caution">
    <text evidence="4">The sequence shown here is derived from an EMBL/GenBank/DDBJ whole genome shotgun (WGS) entry which is preliminary data.</text>
</comment>
<keyword evidence="5" id="KW-1185">Reference proteome</keyword>
<dbReference type="InterPro" id="IPR028098">
    <property type="entry name" value="Glyco_trans_4-like_N"/>
</dbReference>
<evidence type="ECO:0000313" key="4">
    <source>
        <dbReference type="EMBL" id="KXA92774.1"/>
    </source>
</evidence>
<evidence type="ECO:0008006" key="6">
    <source>
        <dbReference type="Google" id="ProtNLM"/>
    </source>
</evidence>
<dbReference type="EMBL" id="LHXO01000138">
    <property type="protein sequence ID" value="KXA92774.1"/>
    <property type="molecule type" value="Genomic_DNA"/>
</dbReference>
<dbReference type="InterPro" id="IPR001296">
    <property type="entry name" value="Glyco_trans_1"/>
</dbReference>
<dbReference type="Proteomes" id="UP000070284">
    <property type="component" value="Unassembled WGS sequence"/>
</dbReference>
<name>A0A133UF15_9EURY</name>
<evidence type="ECO:0000256" key="1">
    <source>
        <dbReference type="ARBA" id="ARBA00022679"/>
    </source>
</evidence>
<reference evidence="4 5" key="1">
    <citation type="journal article" date="2016" name="Sci. Rep.">
        <title>Metabolic traits of an uncultured archaeal lineage -MSBL1- from brine pools of the Red Sea.</title>
        <authorList>
            <person name="Mwirichia R."/>
            <person name="Alam I."/>
            <person name="Rashid M."/>
            <person name="Vinu M."/>
            <person name="Ba-Alawi W."/>
            <person name="Anthony Kamau A."/>
            <person name="Kamanda Ngugi D."/>
            <person name="Goker M."/>
            <person name="Klenk H.P."/>
            <person name="Bajic V."/>
            <person name="Stingl U."/>
        </authorList>
    </citation>
    <scope>NUCLEOTIDE SEQUENCE [LARGE SCALE GENOMIC DNA]</scope>
    <source>
        <strain evidence="4">SCGC-AAA259E19</strain>
    </source>
</reference>
<sequence>MKVGIVTSAYDRKREKGGTLQYTRRLVKKLKKKHGDEICLIHPVKSEDSLYEGVEEIIIPAGGKLQFLGIPKLQSAIVEKSIDAMHVLVQNSADLFNFLVLDIPKILTVHDLYLFLDRNPSLDVEFSKLLLQSVKSLVDRFIVPSLSTMKDLRNILNVPETDIRVIPEAPDVSFKPGGNKTRENPYILAHHLHPVGLKAFARLKKGGIPHKLLIFGESYGTEEDAKNMGIREDVEILGYVSKEELIALYNGAEMFIRPIWYEGFGLPPLEAMACGCPVIASNVGSLPEILDDAALLVENEVNQWVEAMTRVIEDDGLRKDLSERSLSQAEKYSWGKTAEKTYQVYREVTEKD</sequence>